<dbReference type="HOGENOM" id="CLU_655184_0_0_0"/>
<keyword evidence="1" id="KW-0805">Transcription regulation</keyword>
<keyword evidence="6" id="KW-1185">Reference proteome</keyword>
<dbReference type="EMBL" id="CP002281">
    <property type="protein sequence ID" value="ADO82420.1"/>
    <property type="molecule type" value="Genomic_DNA"/>
</dbReference>
<keyword evidence="3" id="KW-0804">Transcription</keyword>
<proteinExistence type="predicted"/>
<dbReference type="GO" id="GO:0043565">
    <property type="term" value="F:sequence-specific DNA binding"/>
    <property type="evidence" value="ECO:0007669"/>
    <property type="project" value="InterPro"/>
</dbReference>
<feature type="domain" description="HTH araC/xylS-type" evidence="4">
    <location>
        <begin position="314"/>
        <end position="412"/>
    </location>
</feature>
<dbReference type="Proteomes" id="UP000006875">
    <property type="component" value="Chromosome"/>
</dbReference>
<dbReference type="PANTHER" id="PTHR43280:SF2">
    <property type="entry name" value="HTH-TYPE TRANSCRIPTIONAL REGULATOR EXSA"/>
    <property type="match status" value="1"/>
</dbReference>
<dbReference type="eggNOG" id="COG2207">
    <property type="taxonomic scope" value="Bacteria"/>
</dbReference>
<dbReference type="SMART" id="SM00342">
    <property type="entry name" value="HTH_ARAC"/>
    <property type="match status" value="1"/>
</dbReference>
<evidence type="ECO:0000256" key="1">
    <source>
        <dbReference type="ARBA" id="ARBA00023015"/>
    </source>
</evidence>
<dbReference type="GO" id="GO:0003700">
    <property type="term" value="F:DNA-binding transcription factor activity"/>
    <property type="evidence" value="ECO:0007669"/>
    <property type="project" value="InterPro"/>
</dbReference>
<dbReference type="SUPFAM" id="SSF46689">
    <property type="entry name" value="Homeodomain-like"/>
    <property type="match status" value="1"/>
</dbReference>
<accession>E3H6Q1</accession>
<dbReference type="OrthoDB" id="92687at2"/>
<evidence type="ECO:0000259" key="4">
    <source>
        <dbReference type="PROSITE" id="PS01124"/>
    </source>
</evidence>
<organism evidence="5 6">
    <name type="scientific">Ilyobacter polytropus (strain ATCC 51220 / DSM 2926 / LMG 16218 / CuHBu1)</name>
    <dbReference type="NCBI Taxonomy" id="572544"/>
    <lineage>
        <taxon>Bacteria</taxon>
        <taxon>Fusobacteriati</taxon>
        <taxon>Fusobacteriota</taxon>
        <taxon>Fusobacteriia</taxon>
        <taxon>Fusobacteriales</taxon>
        <taxon>Fusobacteriaceae</taxon>
        <taxon>Ilyobacter</taxon>
    </lineage>
</organism>
<dbReference type="PROSITE" id="PS01124">
    <property type="entry name" value="HTH_ARAC_FAMILY_2"/>
    <property type="match status" value="1"/>
</dbReference>
<dbReference type="Gene3D" id="1.10.10.60">
    <property type="entry name" value="Homeodomain-like"/>
    <property type="match status" value="1"/>
</dbReference>
<dbReference type="InterPro" id="IPR018060">
    <property type="entry name" value="HTH_AraC"/>
</dbReference>
<dbReference type="STRING" id="572544.Ilyop_0633"/>
<gene>
    <name evidence="5" type="ordered locus">Ilyop_0633</name>
</gene>
<sequence>MIFINRNIISKLENLIKDHNKDTYYEYLRILHLYKYFIGNIQEFTPNDRLEILSFFYESVLGDVENIYSKLETTDSFIFKGDKFREKNFRMALEYFRNRYEFSLSNEKSIDLIEKNNALYSSSLIEFLRRNARTLDEVFNFNEHRFRDKLESLPSEKDFYRIYSDDYSDIIIIRKNFFSDMNPSFFSRDGLIIRFCQTGQIGFEKDAIFLHEREALFSKGISLGDYKVLSQNISYVTLHIKDKFFKDFQIDFPEYVLKKLPWKLDSSTLYKLDNLVSFKNSRIIMLNFITDIILSFLGEEHRLDLERATNKELNKIIEYIEYNIDNDLNVAQIKREFGLNKNNLASLFNNNLEMSPSKYIINKKLEKASQLLLETDISVTDIAFRLNFSSGSKFSSHFKKKYSLTPLQFKKKFEKLTKK</sequence>
<reference evidence="5 6" key="1">
    <citation type="journal article" date="2010" name="Stand. Genomic Sci.">
        <title>Complete genome sequence of Ilyobacter polytropus type strain (CuHbu1).</title>
        <authorList>
            <person name="Sikorski J."/>
            <person name="Chertkov O."/>
            <person name="Lapidus A."/>
            <person name="Nolan M."/>
            <person name="Lucas S."/>
            <person name="Del Rio T.G."/>
            <person name="Tice H."/>
            <person name="Cheng J.F."/>
            <person name="Tapia R."/>
            <person name="Han C."/>
            <person name="Goodwin L."/>
            <person name="Pitluck S."/>
            <person name="Liolios K."/>
            <person name="Ivanova N."/>
            <person name="Mavromatis K."/>
            <person name="Mikhailova N."/>
            <person name="Pati A."/>
            <person name="Chen A."/>
            <person name="Palaniappan K."/>
            <person name="Land M."/>
            <person name="Hauser L."/>
            <person name="Chang Y.J."/>
            <person name="Jeffries C.D."/>
            <person name="Brambilla E."/>
            <person name="Yasawong M."/>
            <person name="Rohde M."/>
            <person name="Pukall R."/>
            <person name="Spring S."/>
            <person name="Goker M."/>
            <person name="Woyke T."/>
            <person name="Bristow J."/>
            <person name="Eisen J.A."/>
            <person name="Markowitz V."/>
            <person name="Hugenholtz P."/>
            <person name="Kyrpides N.C."/>
            <person name="Klenk H.P."/>
        </authorList>
    </citation>
    <scope>NUCLEOTIDE SEQUENCE [LARGE SCALE GENOMIC DNA]</scope>
    <source>
        <strain evidence="6">ATCC 51220 / DSM 2926 / LMG 16218 / CuHBu1</strain>
    </source>
</reference>
<dbReference type="PANTHER" id="PTHR43280">
    <property type="entry name" value="ARAC-FAMILY TRANSCRIPTIONAL REGULATOR"/>
    <property type="match status" value="1"/>
</dbReference>
<evidence type="ECO:0000256" key="2">
    <source>
        <dbReference type="ARBA" id="ARBA00023125"/>
    </source>
</evidence>
<evidence type="ECO:0000313" key="5">
    <source>
        <dbReference type="EMBL" id="ADO82420.1"/>
    </source>
</evidence>
<name>E3H6Q1_ILYPC</name>
<dbReference type="Pfam" id="PF12833">
    <property type="entry name" value="HTH_18"/>
    <property type="match status" value="1"/>
</dbReference>
<dbReference type="InterPro" id="IPR009057">
    <property type="entry name" value="Homeodomain-like_sf"/>
</dbReference>
<dbReference type="PROSITE" id="PS00041">
    <property type="entry name" value="HTH_ARAC_FAMILY_1"/>
    <property type="match status" value="1"/>
</dbReference>
<evidence type="ECO:0000313" key="6">
    <source>
        <dbReference type="Proteomes" id="UP000006875"/>
    </source>
</evidence>
<protein>
    <submittedName>
        <fullName evidence="5">Transcriptional regulator, AraC family</fullName>
    </submittedName>
</protein>
<evidence type="ECO:0000256" key="3">
    <source>
        <dbReference type="ARBA" id="ARBA00023163"/>
    </source>
</evidence>
<dbReference type="KEGG" id="ipo:Ilyop_0633"/>
<keyword evidence="2" id="KW-0238">DNA-binding</keyword>
<dbReference type="RefSeq" id="WP_013387090.1">
    <property type="nucleotide sequence ID" value="NC_014632.1"/>
</dbReference>
<dbReference type="AlphaFoldDB" id="E3H6Q1"/>
<dbReference type="InterPro" id="IPR018062">
    <property type="entry name" value="HTH_AraC-typ_CS"/>
</dbReference>